<dbReference type="AlphaFoldDB" id="A0AA86Q2E2"/>
<dbReference type="EMBL" id="CATOUU010000816">
    <property type="protein sequence ID" value="CAI9950716.1"/>
    <property type="molecule type" value="Genomic_DNA"/>
</dbReference>
<sequence>MLSETLINSISQNQTFGSVFRTEFLVLSIQSTVVIYETIFQTSKQPMQMQYVKNQSIIEMCNAKSNDYDQVVIYLDSTNRKLNKLQTYNLKVLYIIILKEMKIQHKIPVDNGMMYTLKNVLLQLQNDDFVKCVISRNPQDFKLVTGEIKQYYPSSQFKVSLKEIQILNLFEIQSEYTKVNVEFDIIDMM</sequence>
<evidence type="ECO:0000313" key="2">
    <source>
        <dbReference type="EMBL" id="CAL6074884.1"/>
    </source>
</evidence>
<gene>
    <name evidence="1" type="ORF">HINF_LOCUS38361</name>
    <name evidence="2" type="ORF">HINF_LOCUS56940</name>
</gene>
<name>A0AA86Q2E2_9EUKA</name>
<dbReference type="EMBL" id="CAXDID020000310">
    <property type="protein sequence ID" value="CAL6074884.1"/>
    <property type="molecule type" value="Genomic_DNA"/>
</dbReference>
<evidence type="ECO:0000313" key="3">
    <source>
        <dbReference type="Proteomes" id="UP001642409"/>
    </source>
</evidence>
<reference evidence="2 3" key="2">
    <citation type="submission" date="2024-07" db="EMBL/GenBank/DDBJ databases">
        <authorList>
            <person name="Akdeniz Z."/>
        </authorList>
    </citation>
    <scope>NUCLEOTIDE SEQUENCE [LARGE SCALE GENOMIC DNA]</scope>
</reference>
<dbReference type="Proteomes" id="UP001642409">
    <property type="component" value="Unassembled WGS sequence"/>
</dbReference>
<keyword evidence="3" id="KW-1185">Reference proteome</keyword>
<protein>
    <submittedName>
        <fullName evidence="2">Hypothetical_protein</fullName>
    </submittedName>
</protein>
<proteinExistence type="predicted"/>
<accession>A0AA86Q2E2</accession>
<evidence type="ECO:0000313" key="1">
    <source>
        <dbReference type="EMBL" id="CAI9950716.1"/>
    </source>
</evidence>
<comment type="caution">
    <text evidence="1">The sequence shown here is derived from an EMBL/GenBank/DDBJ whole genome shotgun (WGS) entry which is preliminary data.</text>
</comment>
<reference evidence="1" key="1">
    <citation type="submission" date="2023-06" db="EMBL/GenBank/DDBJ databases">
        <authorList>
            <person name="Kurt Z."/>
        </authorList>
    </citation>
    <scope>NUCLEOTIDE SEQUENCE</scope>
</reference>
<organism evidence="1">
    <name type="scientific">Hexamita inflata</name>
    <dbReference type="NCBI Taxonomy" id="28002"/>
    <lineage>
        <taxon>Eukaryota</taxon>
        <taxon>Metamonada</taxon>
        <taxon>Diplomonadida</taxon>
        <taxon>Hexamitidae</taxon>
        <taxon>Hexamitinae</taxon>
        <taxon>Hexamita</taxon>
    </lineage>
</organism>